<dbReference type="Proteomes" id="UP000017836">
    <property type="component" value="Unassembled WGS sequence"/>
</dbReference>
<gene>
    <name evidence="2" type="ORF">AMTR_s00093p00074290</name>
</gene>
<feature type="region of interest" description="Disordered" evidence="1">
    <location>
        <begin position="14"/>
        <end position="77"/>
    </location>
</feature>
<sequence length="110" mass="11280">MSILINVETVDEVPSAGVETSMASTRAVSEVELRAESSSKIPSSETTAPLDSEVPASGTQAEESSSEPHTVFHEPLALTIKDSALDVPPLAAIDSSTPPPSSKPVAPLGL</sequence>
<dbReference type="Gramene" id="ERM98794">
    <property type="protein sequence ID" value="ERM98794"/>
    <property type="gene ID" value="AMTR_s00093p00074290"/>
</dbReference>
<dbReference type="HOGENOM" id="CLU_2174397_0_0_1"/>
<feature type="compositionally biased region" description="Polar residues" evidence="1">
    <location>
        <begin position="38"/>
        <end position="49"/>
    </location>
</feature>
<evidence type="ECO:0000256" key="1">
    <source>
        <dbReference type="SAM" id="MobiDB-lite"/>
    </source>
</evidence>
<proteinExistence type="predicted"/>
<protein>
    <submittedName>
        <fullName evidence="2">Uncharacterized protein</fullName>
    </submittedName>
</protein>
<organism evidence="2 3">
    <name type="scientific">Amborella trichopoda</name>
    <dbReference type="NCBI Taxonomy" id="13333"/>
    <lineage>
        <taxon>Eukaryota</taxon>
        <taxon>Viridiplantae</taxon>
        <taxon>Streptophyta</taxon>
        <taxon>Embryophyta</taxon>
        <taxon>Tracheophyta</taxon>
        <taxon>Spermatophyta</taxon>
        <taxon>Magnoliopsida</taxon>
        <taxon>Amborellales</taxon>
        <taxon>Amborellaceae</taxon>
        <taxon>Amborella</taxon>
    </lineage>
</organism>
<evidence type="ECO:0000313" key="2">
    <source>
        <dbReference type="EMBL" id="ERM98794.1"/>
    </source>
</evidence>
<evidence type="ECO:0000313" key="3">
    <source>
        <dbReference type="Proteomes" id="UP000017836"/>
    </source>
</evidence>
<dbReference type="EMBL" id="KI395256">
    <property type="protein sequence ID" value="ERM98794.1"/>
    <property type="molecule type" value="Genomic_DNA"/>
</dbReference>
<keyword evidence="3" id="KW-1185">Reference proteome</keyword>
<reference evidence="3" key="1">
    <citation type="journal article" date="2013" name="Science">
        <title>The Amborella genome and the evolution of flowering plants.</title>
        <authorList>
            <consortium name="Amborella Genome Project"/>
        </authorList>
    </citation>
    <scope>NUCLEOTIDE SEQUENCE [LARGE SCALE GENOMIC DNA]</scope>
</reference>
<name>W1NVU3_AMBTC</name>
<accession>W1NVU3</accession>
<feature type="region of interest" description="Disordered" evidence="1">
    <location>
        <begin position="89"/>
        <end position="110"/>
    </location>
</feature>
<dbReference type="AlphaFoldDB" id="W1NVU3"/>